<dbReference type="Gene3D" id="3.10.129.10">
    <property type="entry name" value="Hotdog Thioesterase"/>
    <property type="match status" value="1"/>
</dbReference>
<dbReference type="Pfam" id="PF13279">
    <property type="entry name" value="4HBT_2"/>
    <property type="match status" value="1"/>
</dbReference>
<dbReference type="RefSeq" id="WP_119192396.1">
    <property type="nucleotide sequence ID" value="NZ_JALXXI010000003.1"/>
</dbReference>
<feature type="compositionally biased region" description="Polar residues" evidence="1">
    <location>
        <begin position="1"/>
        <end position="10"/>
    </location>
</feature>
<organism evidence="2 3">
    <name type="scientific">Dietzia maris</name>
    <dbReference type="NCBI Taxonomy" id="37915"/>
    <lineage>
        <taxon>Bacteria</taxon>
        <taxon>Bacillati</taxon>
        <taxon>Actinomycetota</taxon>
        <taxon>Actinomycetes</taxon>
        <taxon>Mycobacteriales</taxon>
        <taxon>Dietziaceae</taxon>
        <taxon>Dietzia</taxon>
    </lineage>
</organism>
<comment type="caution">
    <text evidence="2">The sequence shown here is derived from an EMBL/GenBank/DDBJ whole genome shotgun (WGS) entry which is preliminary data.</text>
</comment>
<feature type="region of interest" description="Disordered" evidence="1">
    <location>
        <begin position="1"/>
        <end position="22"/>
    </location>
</feature>
<reference evidence="2 3" key="1">
    <citation type="submission" date="2018-06" db="EMBL/GenBank/DDBJ databases">
        <title>Whole genome sequencing of four bacterial strains from South Shetland trench revealing bio-synthetic gene clusters.</title>
        <authorList>
            <person name="Abdel-Mageed W.M."/>
            <person name="Lehri B."/>
            <person name="Jarmusch S.A."/>
            <person name="Miranda K."/>
            <person name="Goodfellow M."/>
            <person name="Jaspars M."/>
            <person name="Karlyshev A.V."/>
        </authorList>
    </citation>
    <scope>NUCLEOTIDE SEQUENCE [LARGE SCALE GENOMIC DNA]</scope>
    <source>
        <strain evidence="2 3">SST1</strain>
    </source>
</reference>
<name>A0A365PAV9_9ACTN</name>
<dbReference type="GeneID" id="97416820"/>
<evidence type="ECO:0000313" key="2">
    <source>
        <dbReference type="EMBL" id="RBA37154.1"/>
    </source>
</evidence>
<proteinExistence type="predicted"/>
<dbReference type="EMBL" id="QNTT01000015">
    <property type="protein sequence ID" value="RBA37154.1"/>
    <property type="molecule type" value="Genomic_DNA"/>
</dbReference>
<dbReference type="InterPro" id="IPR029069">
    <property type="entry name" value="HotDog_dom_sf"/>
</dbReference>
<dbReference type="SUPFAM" id="SSF54637">
    <property type="entry name" value="Thioesterase/thiol ester dehydrase-isomerase"/>
    <property type="match status" value="1"/>
</dbReference>
<accession>A0A365PAV9</accession>
<sequence>MATPTTQGSDAPTTGTSPGAATVAGAVHRVRIPLRISDFVGMHVNNVRFQEFSQDARLMWFREKFGVPGSRVPSALARWMEIDFRRTIAMGVPEVWVDVQVVRVGRTSFTMRTSIGSESTGAEPCAVVDTVMVVTADDETTTLEITPVERAALLGDREEAG</sequence>
<dbReference type="AlphaFoldDB" id="A0A365PAV9"/>
<protein>
    <submittedName>
        <fullName evidence="2">Acyl-CoA thioesterase</fullName>
    </submittedName>
</protein>
<dbReference type="Proteomes" id="UP000252187">
    <property type="component" value="Unassembled WGS sequence"/>
</dbReference>
<evidence type="ECO:0000256" key="1">
    <source>
        <dbReference type="SAM" id="MobiDB-lite"/>
    </source>
</evidence>
<evidence type="ECO:0000313" key="3">
    <source>
        <dbReference type="Proteomes" id="UP000252187"/>
    </source>
</evidence>
<gene>
    <name evidence="2" type="ORF">DQ226_07560</name>
</gene>
<feature type="compositionally biased region" description="Low complexity" evidence="1">
    <location>
        <begin position="11"/>
        <end position="22"/>
    </location>
</feature>